<evidence type="ECO:0000259" key="11">
    <source>
        <dbReference type="PROSITE" id="PS51829"/>
    </source>
</evidence>
<feature type="domain" description="P/Homo B" evidence="11">
    <location>
        <begin position="547"/>
        <end position="704"/>
    </location>
</feature>
<dbReference type="InterPro" id="IPR036116">
    <property type="entry name" value="FN3_sf"/>
</dbReference>
<evidence type="ECO:0000256" key="4">
    <source>
        <dbReference type="ARBA" id="ARBA00022729"/>
    </source>
</evidence>
<keyword evidence="7" id="KW-0482">Metalloprotease</keyword>
<dbReference type="InterPro" id="IPR008979">
    <property type="entry name" value="Galactose-bd-like_sf"/>
</dbReference>
<dbReference type="Gene3D" id="2.60.40.10">
    <property type="entry name" value="Immunoglobulins"/>
    <property type="match status" value="1"/>
</dbReference>
<dbReference type="InterPro" id="IPR008754">
    <property type="entry name" value="Peptidase_M43"/>
</dbReference>
<dbReference type="Pfam" id="PF13585">
    <property type="entry name" value="CHU_C"/>
    <property type="match status" value="1"/>
</dbReference>
<dbReference type="Pfam" id="PF05572">
    <property type="entry name" value="Peptidase_M43"/>
    <property type="match status" value="1"/>
</dbReference>
<dbReference type="Gene3D" id="3.40.390.10">
    <property type="entry name" value="Collagenase (Catalytic Domain)"/>
    <property type="match status" value="1"/>
</dbReference>
<gene>
    <name evidence="12" type="ORF">ACFQ1O_02270</name>
</gene>
<dbReference type="InterPro" id="IPR026341">
    <property type="entry name" value="T9SS_type_B"/>
</dbReference>
<comment type="similarity">
    <text evidence="1">Belongs to the peptidase M43B family.</text>
</comment>
<dbReference type="Pfam" id="PF01483">
    <property type="entry name" value="P_proprotein"/>
    <property type="match status" value="1"/>
</dbReference>
<keyword evidence="2" id="KW-0645">Protease</keyword>
<feature type="signal peptide" evidence="10">
    <location>
        <begin position="1"/>
        <end position="24"/>
    </location>
</feature>
<dbReference type="SUPFAM" id="SSF103647">
    <property type="entry name" value="TSP type-3 repeat"/>
    <property type="match status" value="1"/>
</dbReference>
<evidence type="ECO:0000256" key="6">
    <source>
        <dbReference type="ARBA" id="ARBA00022833"/>
    </source>
</evidence>
<dbReference type="PROSITE" id="PS51829">
    <property type="entry name" value="P_HOMO_B"/>
    <property type="match status" value="1"/>
</dbReference>
<reference evidence="13" key="1">
    <citation type="journal article" date="2019" name="Int. J. Syst. Evol. Microbiol.">
        <title>The Global Catalogue of Microorganisms (GCM) 10K type strain sequencing project: providing services to taxonomists for standard genome sequencing and annotation.</title>
        <authorList>
            <consortium name="The Broad Institute Genomics Platform"/>
            <consortium name="The Broad Institute Genome Sequencing Center for Infectious Disease"/>
            <person name="Wu L."/>
            <person name="Ma J."/>
        </authorList>
    </citation>
    <scope>NUCLEOTIDE SEQUENCE [LARGE SCALE GENOMIC DNA]</scope>
    <source>
        <strain evidence="13">CCUG 62114</strain>
    </source>
</reference>
<evidence type="ECO:0000256" key="1">
    <source>
        <dbReference type="ARBA" id="ARBA00008721"/>
    </source>
</evidence>
<dbReference type="PROSITE" id="PS51234">
    <property type="entry name" value="TSP3"/>
    <property type="match status" value="1"/>
</dbReference>
<evidence type="ECO:0000313" key="12">
    <source>
        <dbReference type="EMBL" id="MFD0962827.1"/>
    </source>
</evidence>
<dbReference type="InterPro" id="IPR017897">
    <property type="entry name" value="Thrombospondin_3_rpt"/>
</dbReference>
<dbReference type="Pfam" id="PF02412">
    <property type="entry name" value="TSP_3"/>
    <property type="match status" value="3"/>
</dbReference>
<dbReference type="InterPro" id="IPR028974">
    <property type="entry name" value="TSP_type-3_rpt"/>
</dbReference>
<feature type="compositionally biased region" description="Polar residues" evidence="9">
    <location>
        <begin position="717"/>
        <end position="726"/>
    </location>
</feature>
<name>A0ABW3HZN0_9FLAO</name>
<dbReference type="CDD" id="cd04275">
    <property type="entry name" value="ZnMc_pappalysin_like"/>
    <property type="match status" value="1"/>
</dbReference>
<dbReference type="SUPFAM" id="SSF49265">
    <property type="entry name" value="Fibronectin type III"/>
    <property type="match status" value="1"/>
</dbReference>
<proteinExistence type="inferred from homology"/>
<evidence type="ECO:0000256" key="3">
    <source>
        <dbReference type="ARBA" id="ARBA00022723"/>
    </source>
</evidence>
<dbReference type="InterPro" id="IPR003367">
    <property type="entry name" value="Thrombospondin_3-like_rpt"/>
</dbReference>
<dbReference type="SUPFAM" id="SSF49785">
    <property type="entry name" value="Galactose-binding domain-like"/>
    <property type="match status" value="1"/>
</dbReference>
<dbReference type="SUPFAM" id="SSF55486">
    <property type="entry name" value="Metalloproteases ('zincins'), catalytic domain"/>
    <property type="match status" value="1"/>
</dbReference>
<dbReference type="Proteomes" id="UP001596997">
    <property type="component" value="Unassembled WGS sequence"/>
</dbReference>
<feature type="region of interest" description="Disordered" evidence="9">
    <location>
        <begin position="704"/>
        <end position="732"/>
    </location>
</feature>
<dbReference type="Gene3D" id="4.10.1080.10">
    <property type="entry name" value="TSP type-3 repeat"/>
    <property type="match status" value="1"/>
</dbReference>
<evidence type="ECO:0000256" key="8">
    <source>
        <dbReference type="ARBA" id="ARBA00023157"/>
    </source>
</evidence>
<dbReference type="InterPro" id="IPR024079">
    <property type="entry name" value="MetalloPept_cat_dom_sf"/>
</dbReference>
<feature type="chain" id="PRO_5045968475" evidence="10">
    <location>
        <begin position="25"/>
        <end position="919"/>
    </location>
</feature>
<dbReference type="InterPro" id="IPR013783">
    <property type="entry name" value="Ig-like_fold"/>
</dbReference>
<protein>
    <submittedName>
        <fullName evidence="12">Gliding motility-associated C-terminal domain-containing protein</fullName>
    </submittedName>
</protein>
<dbReference type="Gene3D" id="2.60.120.260">
    <property type="entry name" value="Galactose-binding domain-like"/>
    <property type="match status" value="1"/>
</dbReference>
<comment type="caution">
    <text evidence="12">The sequence shown here is derived from an EMBL/GenBank/DDBJ whole genome shotgun (WGS) entry which is preliminary data.</text>
</comment>
<evidence type="ECO:0000256" key="9">
    <source>
        <dbReference type="SAM" id="MobiDB-lite"/>
    </source>
</evidence>
<keyword evidence="4 10" id="KW-0732">Signal</keyword>
<accession>A0ABW3HZN0</accession>
<keyword evidence="5" id="KW-0378">Hydrolase</keyword>
<evidence type="ECO:0000256" key="2">
    <source>
        <dbReference type="ARBA" id="ARBA00022670"/>
    </source>
</evidence>
<organism evidence="12 13">
    <name type="scientific">Pseudofulvibacter geojedonensis</name>
    <dbReference type="NCBI Taxonomy" id="1123758"/>
    <lineage>
        <taxon>Bacteria</taxon>
        <taxon>Pseudomonadati</taxon>
        <taxon>Bacteroidota</taxon>
        <taxon>Flavobacteriia</taxon>
        <taxon>Flavobacteriales</taxon>
        <taxon>Flavobacteriaceae</taxon>
        <taxon>Pseudofulvibacter</taxon>
    </lineage>
</organism>
<dbReference type="EMBL" id="JBHTJM010000002">
    <property type="protein sequence ID" value="MFD0962827.1"/>
    <property type="molecule type" value="Genomic_DNA"/>
</dbReference>
<dbReference type="PANTHER" id="PTHR47466:SF1">
    <property type="entry name" value="METALLOPROTEASE MEP1 (AFU_ORTHOLOGUE AFUA_1G07730)-RELATED"/>
    <property type="match status" value="1"/>
</dbReference>
<keyword evidence="13" id="KW-1185">Reference proteome</keyword>
<feature type="compositionally biased region" description="Acidic residues" evidence="9">
    <location>
        <begin position="706"/>
        <end position="715"/>
    </location>
</feature>
<evidence type="ECO:0000256" key="10">
    <source>
        <dbReference type="SAM" id="SignalP"/>
    </source>
</evidence>
<dbReference type="PANTHER" id="PTHR47466">
    <property type="match status" value="1"/>
</dbReference>
<evidence type="ECO:0000256" key="5">
    <source>
        <dbReference type="ARBA" id="ARBA00022801"/>
    </source>
</evidence>
<dbReference type="InterPro" id="IPR002884">
    <property type="entry name" value="P_dom"/>
</dbReference>
<dbReference type="NCBIfam" id="TIGR04131">
    <property type="entry name" value="Bac_Flav_CTERM"/>
    <property type="match status" value="1"/>
</dbReference>
<dbReference type="RefSeq" id="WP_377712885.1">
    <property type="nucleotide sequence ID" value="NZ_JBHTJM010000002.1"/>
</dbReference>
<sequence length="919" mass="96933">MNLKLRKNLSLALMLTMLGFTSFAQDKKKEANGFLTSENAQRSLEETGFIRCSTVEYNDQLREKHNLASEEEFENWLAPKIAEVKAQRQVNSNQIQAVTTLPIVYHVFATTGSAQDMSAAAIQAQTDQLNLDYSNQSGSPFGVAADTELQFCMAQVDPNGVGMAEPGINRITTYGDGPFTNADFEGGMKAATQWDPTRYINIWVANLGGGLLGYAQFPSASGLDGMPADGGAANTDGVVILNNSVGSIANPNPNGGQYNAGRTLSHELGHWFGLRHTWGDGDCSADDFCADTPNCSGQYYGAGPAPTECGNVRMIENYMDYSDDAAMNTFTADQKTRMVAVMANSPRRMELLSSTVCSIDYSLIFAQEAITTCQGTDAVYTFDYDAADGFSDTVNFTAASTPTGPSFAFSQNSANVDTNGITLTVSGATAGTYTVTVTGTYGSEVKEKELTLTVYSPAAVPTLTSPADGATDVIDHTMTWGADTNAASYTVTVYSDASLTTVAEGPVNVTNPSYTATTLMTETQYWWVVSSTNDCGTSANSAAFNFTTANIDCATQVATDTPVAIPDGTGAQTEGQPAVSTISYASAVTITDVNVTVTIPDHTYSGDLRLVLTSPTGTSVELAAQNGAGADGAYTATVFDDDGTTAIDDATPPYTGVFSPENPLSALNGEVSLGDWTLSVYDNWNADTGNLASWSIEICGSPIADSDGDGIDDASDNCPTTPNPGQEDTDGDGVGDACDNCVNTANAGQEDTDGDGVGDACDNCVSTANPDQADSDSNGEGDACQDTDADGVLDIFDNCVDTPNPDQADADNNGVGDACDGVTPNDTITPNGDNINDTWGIVNIDRYTIDGRTNTVKVFNRWGAKVFETSNYHNDSNNWNGESTEGGSGKLPAGSYYYMIELKEGSEVRTYNGWIYINY</sequence>
<keyword evidence="8" id="KW-1015">Disulfide bond</keyword>
<keyword evidence="6" id="KW-0862">Zinc</keyword>
<keyword evidence="3" id="KW-0479">Metal-binding</keyword>
<evidence type="ECO:0000256" key="7">
    <source>
        <dbReference type="ARBA" id="ARBA00023049"/>
    </source>
</evidence>
<evidence type="ECO:0000313" key="13">
    <source>
        <dbReference type="Proteomes" id="UP001596997"/>
    </source>
</evidence>